<evidence type="ECO:0000259" key="5">
    <source>
        <dbReference type="Pfam" id="PF03807"/>
    </source>
</evidence>
<dbReference type="InterPro" id="IPR036291">
    <property type="entry name" value="NAD(P)-bd_dom_sf"/>
</dbReference>
<dbReference type="GO" id="GO:0004735">
    <property type="term" value="F:pyrroline-5-carboxylate reductase activity"/>
    <property type="evidence" value="ECO:0007669"/>
    <property type="project" value="TreeGrafter"/>
</dbReference>
<sequence length="323" mass="35963">MWDIAEIFKSSQSEEEVEGEQALMYLARHYKGLTVNACAHAIFFCRLLQCLPTSLVDNCSLKVGIIGGGHLGKQLAQALLTLSWAPCCSICISTRRPESLGKYLQEQGIGCFYNNAQLVAWADVVFLCCLPLHVLTVCSVVRPAIRKPCVVYSLVTAVPLRRLKQLLSYSAIVRPQYQCSGREPINEWGMKGTVTAALQDTAVVQATCPCSSQGKIRVNAKWLVAIFYAALNSTLKLLNDLCFPEHCPFCAEQKTSCPLFVLFSLPRTFPWFDLTAAQLRESPFSQLLENSESVRSHLALLYQKSFGDWPTEQHGLITVPYFV</sequence>
<dbReference type="FunFam" id="3.40.50.720:FF:000447">
    <property type="entry name" value="NADP dependent oxidoreductase domain containing 1"/>
    <property type="match status" value="1"/>
</dbReference>
<dbReference type="Ensembl" id="ENSAOWT00000006481.1">
    <property type="protein sequence ID" value="ENSAOWP00000005718.1"/>
    <property type="gene ID" value="ENSAOWG00000003920.1"/>
</dbReference>
<evidence type="ECO:0000256" key="2">
    <source>
        <dbReference type="ARBA" id="ARBA00023002"/>
    </source>
</evidence>
<dbReference type="InterPro" id="IPR028939">
    <property type="entry name" value="P5C_Rdtase_cat_N"/>
</dbReference>
<dbReference type="PANTHER" id="PTHR11645:SF58">
    <property type="entry name" value="NADP-DEPENDENT OXIDOREDUCTASE DOMAIN-CONTAINING PROTEIN 1"/>
    <property type="match status" value="1"/>
</dbReference>
<name>A0A8B9P738_APTOW</name>
<dbReference type="PANTHER" id="PTHR11645">
    <property type="entry name" value="PYRROLINE-5-CARBOXYLATE REDUCTASE"/>
    <property type="match status" value="1"/>
</dbReference>
<organism evidence="6 7">
    <name type="scientific">Apteryx owenii</name>
    <name type="common">Little spotted kiwi</name>
    <dbReference type="NCBI Taxonomy" id="8824"/>
    <lineage>
        <taxon>Eukaryota</taxon>
        <taxon>Metazoa</taxon>
        <taxon>Chordata</taxon>
        <taxon>Craniata</taxon>
        <taxon>Vertebrata</taxon>
        <taxon>Euteleostomi</taxon>
        <taxon>Archelosauria</taxon>
        <taxon>Archosauria</taxon>
        <taxon>Dinosauria</taxon>
        <taxon>Saurischia</taxon>
        <taxon>Theropoda</taxon>
        <taxon>Coelurosauria</taxon>
        <taxon>Aves</taxon>
        <taxon>Palaeognathae</taxon>
        <taxon>Apterygiformes</taxon>
        <taxon>Apterygidae</taxon>
        <taxon>Apteryx</taxon>
    </lineage>
</organism>
<dbReference type="Proteomes" id="UP000694424">
    <property type="component" value="Unplaced"/>
</dbReference>
<keyword evidence="7" id="KW-1185">Reference proteome</keyword>
<evidence type="ECO:0000256" key="1">
    <source>
        <dbReference type="ARBA" id="ARBA00005525"/>
    </source>
</evidence>
<evidence type="ECO:0000256" key="4">
    <source>
        <dbReference type="ARBA" id="ARBA00072230"/>
    </source>
</evidence>
<comment type="similarity">
    <text evidence="1">Belongs to the pyrroline-5-carboxylate reductase family.</text>
</comment>
<evidence type="ECO:0000256" key="3">
    <source>
        <dbReference type="ARBA" id="ARBA00054560"/>
    </source>
</evidence>
<dbReference type="GO" id="GO:0055129">
    <property type="term" value="P:L-proline biosynthetic process"/>
    <property type="evidence" value="ECO:0007669"/>
    <property type="project" value="TreeGrafter"/>
</dbReference>
<keyword evidence="2" id="KW-0560">Oxidoreductase</keyword>
<evidence type="ECO:0000313" key="6">
    <source>
        <dbReference type="Ensembl" id="ENSAOWP00000005718.1"/>
    </source>
</evidence>
<reference evidence="6" key="2">
    <citation type="submission" date="2025-09" db="UniProtKB">
        <authorList>
            <consortium name="Ensembl"/>
        </authorList>
    </citation>
    <scope>IDENTIFICATION</scope>
</reference>
<comment type="function">
    <text evidence="3">Probable oxidoreductase.</text>
</comment>
<dbReference type="SUPFAM" id="SSF51735">
    <property type="entry name" value="NAD(P)-binding Rossmann-fold domains"/>
    <property type="match status" value="1"/>
</dbReference>
<dbReference type="Gene3D" id="3.40.50.720">
    <property type="entry name" value="NAD(P)-binding Rossmann-like Domain"/>
    <property type="match status" value="1"/>
</dbReference>
<dbReference type="AlphaFoldDB" id="A0A8B9P738"/>
<protein>
    <recommendedName>
        <fullName evidence="4">NADP-dependent oxidoreductase domain-containing protein 1</fullName>
    </recommendedName>
</protein>
<evidence type="ECO:0000313" key="7">
    <source>
        <dbReference type="Proteomes" id="UP000694424"/>
    </source>
</evidence>
<reference evidence="6" key="1">
    <citation type="submission" date="2025-08" db="UniProtKB">
        <authorList>
            <consortium name="Ensembl"/>
        </authorList>
    </citation>
    <scope>IDENTIFICATION</scope>
</reference>
<dbReference type="Pfam" id="PF03807">
    <property type="entry name" value="F420_oxidored"/>
    <property type="match status" value="1"/>
</dbReference>
<feature type="domain" description="Pyrroline-5-carboxylate reductase catalytic N-terminal" evidence="5">
    <location>
        <begin position="62"/>
        <end position="145"/>
    </location>
</feature>
<proteinExistence type="inferred from homology"/>
<accession>A0A8B9P738</accession>